<dbReference type="AlphaFoldDB" id="A0A478FUA5"/>
<reference evidence="2 3" key="1">
    <citation type="submission" date="2019-01" db="EMBL/GenBank/DDBJ databases">
        <title>Draft genome sequences of Candidatus Mycoplasma haemohominis SWG34-3 identified from a patient with pyrexia, anemia and liver dysfunction.</title>
        <authorList>
            <person name="Sekizuka T."/>
            <person name="Hattori N."/>
            <person name="Katano H."/>
            <person name="Takuma T."/>
            <person name="Ito T."/>
            <person name="Arai N."/>
            <person name="Yanai R."/>
            <person name="Ishii S."/>
            <person name="Miura Y."/>
            <person name="Tokunaga T."/>
            <person name="Watanabe H."/>
            <person name="Nomura N."/>
            <person name="Eguchi J."/>
            <person name="Arai T."/>
            <person name="Hasegawa H."/>
            <person name="Nakamaki T."/>
            <person name="Wakita T."/>
            <person name="Niki Y."/>
            <person name="Kuroda M."/>
        </authorList>
    </citation>
    <scope>NUCLEOTIDE SEQUENCE [LARGE SCALE GENOMIC DNA]</scope>
    <source>
        <strain evidence="2">SWG34-3</strain>
    </source>
</reference>
<sequence length="126" mass="14208">MLVLDALKSFAMSAVGAATGAAGSFGYNVITNQEVSVDYDSLNSEIDNLKKEAEELEKQEQKLENETRERQERRSKPKDLKELCEKLKGIRLANNDLYFDGLDEMVKENLPNSTFNARKCWAEGKS</sequence>
<evidence type="ECO:0000313" key="2">
    <source>
        <dbReference type="EMBL" id="GCE63916.1"/>
    </source>
</evidence>
<dbReference type="Proteomes" id="UP000324831">
    <property type="component" value="Unassembled WGS sequence"/>
</dbReference>
<evidence type="ECO:0000256" key="1">
    <source>
        <dbReference type="SAM" id="MobiDB-lite"/>
    </source>
</evidence>
<dbReference type="EMBL" id="BIMN01000006">
    <property type="protein sequence ID" value="GCE63916.1"/>
    <property type="molecule type" value="Genomic_DNA"/>
</dbReference>
<proteinExistence type="predicted"/>
<feature type="region of interest" description="Disordered" evidence="1">
    <location>
        <begin position="53"/>
        <end position="78"/>
    </location>
</feature>
<organism evidence="2 3">
    <name type="scientific">Candidatus Mycoplasma haematohominis</name>
    <dbReference type="NCBI Taxonomy" id="1494318"/>
    <lineage>
        <taxon>Bacteria</taxon>
        <taxon>Bacillati</taxon>
        <taxon>Mycoplasmatota</taxon>
        <taxon>Mollicutes</taxon>
        <taxon>Mycoplasmataceae</taxon>
        <taxon>Mycoplasma</taxon>
    </lineage>
</organism>
<dbReference type="RefSeq" id="WP_216083079.1">
    <property type="nucleotide sequence ID" value="NZ_CACTIB010000016.1"/>
</dbReference>
<comment type="caution">
    <text evidence="2">The sequence shown here is derived from an EMBL/GenBank/DDBJ whole genome shotgun (WGS) entry which is preliminary data.</text>
</comment>
<name>A0A478FUA5_9MOLU</name>
<accession>A0A478FUA5</accession>
<gene>
    <name evidence="2" type="ORF">MHSWG343_09230</name>
</gene>
<protein>
    <submittedName>
        <fullName evidence="2">Uncharacterized protein</fullName>
    </submittedName>
</protein>
<evidence type="ECO:0000313" key="3">
    <source>
        <dbReference type="Proteomes" id="UP000324831"/>
    </source>
</evidence>